<reference evidence="2 3" key="1">
    <citation type="journal article" date="2019" name="Sci. Rep.">
        <title>Orb-weaving spider Araneus ventricosus genome elucidates the spidroin gene catalogue.</title>
        <authorList>
            <person name="Kono N."/>
            <person name="Nakamura H."/>
            <person name="Ohtoshi R."/>
            <person name="Moran D.A.P."/>
            <person name="Shinohara A."/>
            <person name="Yoshida Y."/>
            <person name="Fujiwara M."/>
            <person name="Mori M."/>
            <person name="Tomita M."/>
            <person name="Arakawa K."/>
        </authorList>
    </citation>
    <scope>NUCLEOTIDE SEQUENCE [LARGE SCALE GENOMIC DNA]</scope>
</reference>
<dbReference type="EMBL" id="BGPR01227800">
    <property type="protein sequence ID" value="GBL63364.1"/>
    <property type="molecule type" value="Genomic_DNA"/>
</dbReference>
<comment type="caution">
    <text evidence="2">The sequence shown here is derived from an EMBL/GenBank/DDBJ whole genome shotgun (WGS) entry which is preliminary data.</text>
</comment>
<gene>
    <name evidence="1" type="ORF">AVEN_202474_1</name>
    <name evidence="2" type="ORF">AVEN_215217_1</name>
</gene>
<protein>
    <submittedName>
        <fullName evidence="2">Uncharacterized protein</fullName>
    </submittedName>
</protein>
<evidence type="ECO:0000313" key="2">
    <source>
        <dbReference type="EMBL" id="GBL63385.1"/>
    </source>
</evidence>
<name>A0A4Y1ZRE8_ARAVE</name>
<feature type="non-terminal residue" evidence="2">
    <location>
        <position position="37"/>
    </location>
</feature>
<sequence length="37" mass="3902">MSTVLSSQDSLLIDFECVDRLGSSLESPFGALSAVRA</sequence>
<evidence type="ECO:0000313" key="1">
    <source>
        <dbReference type="EMBL" id="GBL63364.1"/>
    </source>
</evidence>
<organism evidence="2 3">
    <name type="scientific">Araneus ventricosus</name>
    <name type="common">Orbweaver spider</name>
    <name type="synonym">Epeira ventricosa</name>
    <dbReference type="NCBI Taxonomy" id="182803"/>
    <lineage>
        <taxon>Eukaryota</taxon>
        <taxon>Metazoa</taxon>
        <taxon>Ecdysozoa</taxon>
        <taxon>Arthropoda</taxon>
        <taxon>Chelicerata</taxon>
        <taxon>Arachnida</taxon>
        <taxon>Araneae</taxon>
        <taxon>Araneomorphae</taxon>
        <taxon>Entelegynae</taxon>
        <taxon>Araneoidea</taxon>
        <taxon>Araneidae</taxon>
        <taxon>Araneus</taxon>
    </lineage>
</organism>
<dbReference type="EMBL" id="BGPR01227805">
    <property type="protein sequence ID" value="GBL63385.1"/>
    <property type="molecule type" value="Genomic_DNA"/>
</dbReference>
<accession>A0A4Y1ZRE8</accession>
<dbReference type="Proteomes" id="UP000499080">
    <property type="component" value="Unassembled WGS sequence"/>
</dbReference>
<proteinExistence type="predicted"/>
<evidence type="ECO:0000313" key="3">
    <source>
        <dbReference type="Proteomes" id="UP000499080"/>
    </source>
</evidence>
<keyword evidence="3" id="KW-1185">Reference proteome</keyword>
<dbReference type="AlphaFoldDB" id="A0A4Y1ZRE8"/>